<sequence>MQKECSEVQRLRKCILDVIEKLPHRNEYIPIKWLRYEKALKVVLDEGHKRITFEHARWIAYEVCHIHDYQEFLTVLVCFHDQRIIIHFDDTDELNKLVVLDPQWLIDVFKKVITVKRFDRIESGGFKNLWLKLEREGILEEKLLKHMWGSLTEEHHTFESLIATMEKFSLLCPWSLSVEPYGEKYLVPSMLRWYPPQEITKLITSARLPSLFVKFESGHSPSNLFPRLVVQFLQWGRKKCWSIVDPHLYKNFFRFYTEDKNCSVTTTDVISGRLLCNRRERENKTLSLPGNVPESLLSRSCNPNEIVLQLKQNLHLDQTDLKQPTPETRKMIRCLTATAKDSNRTDVVKHLQKNHTIRDNCKRPVESCRGQTGLKRK</sequence>
<dbReference type="EMBL" id="JARQWQ010000047">
    <property type="protein sequence ID" value="KAK2557923.1"/>
    <property type="molecule type" value="Genomic_DNA"/>
</dbReference>
<proteinExistence type="predicted"/>
<keyword evidence="3" id="KW-0808">Transferase</keyword>
<dbReference type="GO" id="GO:0016301">
    <property type="term" value="F:kinase activity"/>
    <property type="evidence" value="ECO:0007669"/>
    <property type="project" value="UniProtKB-KW"/>
</dbReference>
<dbReference type="Proteomes" id="UP001249851">
    <property type="component" value="Unassembled WGS sequence"/>
</dbReference>
<organism evidence="3 4">
    <name type="scientific">Acropora cervicornis</name>
    <name type="common">Staghorn coral</name>
    <dbReference type="NCBI Taxonomy" id="6130"/>
    <lineage>
        <taxon>Eukaryota</taxon>
        <taxon>Metazoa</taxon>
        <taxon>Cnidaria</taxon>
        <taxon>Anthozoa</taxon>
        <taxon>Hexacorallia</taxon>
        <taxon>Scleractinia</taxon>
        <taxon>Astrocoeniina</taxon>
        <taxon>Acroporidae</taxon>
        <taxon>Acropora</taxon>
    </lineage>
</organism>
<evidence type="ECO:0000313" key="3">
    <source>
        <dbReference type="EMBL" id="KAK2557923.1"/>
    </source>
</evidence>
<keyword evidence="1" id="KW-0677">Repeat</keyword>
<evidence type="ECO:0000313" key="4">
    <source>
        <dbReference type="Proteomes" id="UP001249851"/>
    </source>
</evidence>
<keyword evidence="4" id="KW-1185">Reference proteome</keyword>
<dbReference type="InterPro" id="IPR036388">
    <property type="entry name" value="WH-like_DNA-bd_sf"/>
</dbReference>
<protein>
    <submittedName>
        <fullName evidence="3">Serine/threonine-protein kinase pats1</fullName>
    </submittedName>
</protein>
<dbReference type="Pfam" id="PF16095">
    <property type="entry name" value="COR-A"/>
    <property type="match status" value="1"/>
</dbReference>
<evidence type="ECO:0000259" key="2">
    <source>
        <dbReference type="Pfam" id="PF16095"/>
    </source>
</evidence>
<reference evidence="3" key="1">
    <citation type="journal article" date="2023" name="G3 (Bethesda)">
        <title>Whole genome assembly and annotation of the endangered Caribbean coral Acropora cervicornis.</title>
        <authorList>
            <person name="Selwyn J.D."/>
            <person name="Vollmer S.V."/>
        </authorList>
    </citation>
    <scope>NUCLEOTIDE SEQUENCE</scope>
    <source>
        <strain evidence="3">K2</strain>
    </source>
</reference>
<gene>
    <name evidence="3" type="ORF">P5673_019910</name>
</gene>
<name>A0AAD9QB10_ACRCE</name>
<dbReference type="Gene3D" id="1.10.10.10">
    <property type="entry name" value="Winged helix-like DNA-binding domain superfamily/Winged helix DNA-binding domain"/>
    <property type="match status" value="1"/>
</dbReference>
<dbReference type="AlphaFoldDB" id="A0AAD9QB10"/>
<comment type="caution">
    <text evidence="3">The sequence shown here is derived from an EMBL/GenBank/DDBJ whole genome shotgun (WGS) entry which is preliminary data.</text>
</comment>
<keyword evidence="3" id="KW-0418">Kinase</keyword>
<accession>A0AAD9QB10</accession>
<feature type="domain" description="COR" evidence="2">
    <location>
        <begin position="30"/>
        <end position="191"/>
    </location>
</feature>
<dbReference type="InterPro" id="IPR032171">
    <property type="entry name" value="COR-A"/>
</dbReference>
<reference evidence="3" key="2">
    <citation type="journal article" date="2023" name="Science">
        <title>Genomic signatures of disease resistance in endangered staghorn corals.</title>
        <authorList>
            <person name="Vollmer S.V."/>
            <person name="Selwyn J.D."/>
            <person name="Despard B.A."/>
            <person name="Roesel C.L."/>
        </authorList>
    </citation>
    <scope>NUCLEOTIDE SEQUENCE</scope>
    <source>
        <strain evidence="3">K2</strain>
    </source>
</reference>
<evidence type="ECO:0000256" key="1">
    <source>
        <dbReference type="ARBA" id="ARBA00022737"/>
    </source>
</evidence>